<name>D7SFL5_CAEEL</name>
<evidence type="ECO:0000256" key="1">
    <source>
        <dbReference type="SAM" id="Phobius"/>
    </source>
</evidence>
<dbReference type="OMA" id="NCAYLVL"/>
<dbReference type="Bgee" id="WBGene00195086">
    <property type="expression patterns" value="Expressed in larva and 2 other cell types or tissues"/>
</dbReference>
<feature type="signal peptide" evidence="2">
    <location>
        <begin position="1"/>
        <end position="18"/>
    </location>
</feature>
<evidence type="ECO:0000313" key="4">
    <source>
        <dbReference type="Proteomes" id="UP000001940"/>
    </source>
</evidence>
<organism evidence="3 4">
    <name type="scientific">Caenorhabditis elegans</name>
    <dbReference type="NCBI Taxonomy" id="6239"/>
    <lineage>
        <taxon>Eukaryota</taxon>
        <taxon>Metazoa</taxon>
        <taxon>Ecdysozoa</taxon>
        <taxon>Nematoda</taxon>
        <taxon>Chromadorea</taxon>
        <taxon>Rhabditida</taxon>
        <taxon>Rhabditina</taxon>
        <taxon>Rhabditomorpha</taxon>
        <taxon>Rhabditoidea</taxon>
        <taxon>Rhabditidae</taxon>
        <taxon>Peloderinae</taxon>
        <taxon>Caenorhabditis</taxon>
    </lineage>
</organism>
<protein>
    <submittedName>
        <fullName evidence="3">Uncharacterized protein</fullName>
    </submittedName>
</protein>
<dbReference type="AGR" id="WB:WBGene00195086"/>
<proteinExistence type="predicted"/>
<dbReference type="KEGG" id="cel:CELE_F21C10.13"/>
<dbReference type="HOGENOM" id="CLU_1817515_0_0_1"/>
<dbReference type="PaxDb" id="6239-F21C10.13"/>
<dbReference type="AlphaFoldDB" id="D7SFL5"/>
<reference evidence="3 4" key="1">
    <citation type="journal article" date="1998" name="Science">
        <title>Genome sequence of the nematode C. elegans: a platform for investigating biology.</title>
        <authorList>
            <consortium name="The C. elegans sequencing consortium"/>
            <person name="Sulson J.E."/>
            <person name="Waterston R."/>
        </authorList>
    </citation>
    <scope>NUCLEOTIDE SEQUENCE [LARGE SCALE GENOMIC DNA]</scope>
    <source>
        <strain evidence="3 4">Bristol N2</strain>
    </source>
</reference>
<evidence type="ECO:0000313" key="5">
    <source>
        <dbReference type="WormBase" id="F21C10.13"/>
    </source>
</evidence>
<sequence length="142" mass="16621">MKVILLLCTLAIFGISSHHSPLGHKTESLEFKLALLKVESFDRQGIYLQRLFSQASERHSQEVLELCYKWGSIIIMVTALIHCAYVVLRELIETRKARREAEARQKYEERIFGLTRRLEVILNHERFPFAAGREHRARFPTN</sequence>
<dbReference type="eggNOG" id="ENOG502R8Q6">
    <property type="taxonomic scope" value="Eukaryota"/>
</dbReference>
<keyword evidence="1" id="KW-0472">Membrane</keyword>
<dbReference type="FunCoup" id="D7SFL5">
    <property type="interactions" value="171"/>
</dbReference>
<keyword evidence="2" id="KW-0732">Signal</keyword>
<keyword evidence="1" id="KW-0812">Transmembrane</keyword>
<dbReference type="RefSeq" id="NP_001256114.1">
    <property type="nucleotide sequence ID" value="NM_001269185.1"/>
</dbReference>
<keyword evidence="1" id="KW-1133">Transmembrane helix</keyword>
<evidence type="ECO:0000256" key="2">
    <source>
        <dbReference type="SAM" id="SignalP"/>
    </source>
</evidence>
<accession>D7SFL5</accession>
<dbReference type="Proteomes" id="UP000001940">
    <property type="component" value="Chromosome V"/>
</dbReference>
<keyword evidence="4" id="KW-1185">Reference proteome</keyword>
<feature type="chain" id="PRO_5003106006" evidence="2">
    <location>
        <begin position="19"/>
        <end position="142"/>
    </location>
</feature>
<dbReference type="CTD" id="13214280"/>
<dbReference type="InParanoid" id="D7SFL5"/>
<feature type="transmembrane region" description="Helical" evidence="1">
    <location>
        <begin position="70"/>
        <end position="88"/>
    </location>
</feature>
<evidence type="ECO:0000313" key="3">
    <source>
        <dbReference type="EMBL" id="CCD61445.1"/>
    </source>
</evidence>
<dbReference type="GeneID" id="13214280"/>
<dbReference type="EMBL" id="BX284605">
    <property type="protein sequence ID" value="CCD61445.1"/>
    <property type="molecule type" value="Genomic_DNA"/>
</dbReference>
<dbReference type="SMR" id="D7SFL5"/>
<gene>
    <name evidence="3" type="ORF">CELE_F21C10.13</name>
    <name evidence="3 5" type="ORF">F21C10.13</name>
</gene>
<dbReference type="WormBase" id="F21C10.13">
    <property type="protein sequence ID" value="CE44878"/>
    <property type="gene ID" value="WBGene00195086"/>
</dbReference>